<protein>
    <recommendedName>
        <fullName evidence="1">F-box domain-containing protein</fullName>
    </recommendedName>
</protein>
<gene>
    <name evidence="2" type="ORF">NP233_g4703</name>
</gene>
<dbReference type="AlphaFoldDB" id="A0AAD5W0M2"/>
<organism evidence="2 3">
    <name type="scientific">Leucocoprinus birnbaumii</name>
    <dbReference type="NCBI Taxonomy" id="56174"/>
    <lineage>
        <taxon>Eukaryota</taxon>
        <taxon>Fungi</taxon>
        <taxon>Dikarya</taxon>
        <taxon>Basidiomycota</taxon>
        <taxon>Agaricomycotina</taxon>
        <taxon>Agaricomycetes</taxon>
        <taxon>Agaricomycetidae</taxon>
        <taxon>Agaricales</taxon>
        <taxon>Agaricineae</taxon>
        <taxon>Agaricaceae</taxon>
        <taxon>Leucocoprinus</taxon>
    </lineage>
</organism>
<evidence type="ECO:0000313" key="2">
    <source>
        <dbReference type="EMBL" id="KAJ3569970.1"/>
    </source>
</evidence>
<dbReference type="InterPro" id="IPR032675">
    <property type="entry name" value="LRR_dom_sf"/>
</dbReference>
<accession>A0AAD5W0M2</accession>
<evidence type="ECO:0000313" key="3">
    <source>
        <dbReference type="Proteomes" id="UP001213000"/>
    </source>
</evidence>
<dbReference type="InterPro" id="IPR001810">
    <property type="entry name" value="F-box_dom"/>
</dbReference>
<reference evidence="2" key="1">
    <citation type="submission" date="2022-07" db="EMBL/GenBank/DDBJ databases">
        <title>Genome Sequence of Leucocoprinus birnbaumii.</title>
        <authorList>
            <person name="Buettner E."/>
        </authorList>
    </citation>
    <scope>NUCLEOTIDE SEQUENCE</scope>
    <source>
        <strain evidence="2">VT141</strain>
    </source>
</reference>
<feature type="domain" description="F-box" evidence="1">
    <location>
        <begin position="43"/>
        <end position="95"/>
    </location>
</feature>
<dbReference type="Pfam" id="PF12937">
    <property type="entry name" value="F-box-like"/>
    <property type="match status" value="1"/>
</dbReference>
<keyword evidence="3" id="KW-1185">Reference proteome</keyword>
<dbReference type="Gene3D" id="1.20.1280.50">
    <property type="match status" value="1"/>
</dbReference>
<dbReference type="InterPro" id="IPR036047">
    <property type="entry name" value="F-box-like_dom_sf"/>
</dbReference>
<dbReference type="SUPFAM" id="SSF81383">
    <property type="entry name" value="F-box domain"/>
    <property type="match status" value="1"/>
</dbReference>
<proteinExistence type="predicted"/>
<sequence>MCTSRQDEIQLIKSQIPTLEEHIHIHKRLTLLSRLNTLQSTACEIPSEILTQIFEALIAISPESELALLKVGAVCQYWRSAAWRSPRLWTTITLRSSRRKAANFTQRNCDGLMKAFCENVGPLMLNVKLSDMHLPYSNYTKDIVEDTWNVIFSRVNVEKLRSLDIRELDTFDTCNGFHVMSSGESASFPVLEKVLLGGTPVWSDFFYRNDFAKDELFFNNAPRLRELDLDCFNIAITSLLPKFPWEQLTTLRLTGAKPHNVFEILPSCPCLVSFHSSKPMIPSIPPNFSIPVLIVLPALEKFGWETDTSKIPWKITLVYNRWVNLLVFSHLSLPSLRNLTWGGSLDSIALVPGMPFVKAPRRPLAQLTIPKSIDNIHSILSVYQSVTELDFTMTKTYLSFEDLDYLVVSTSRSQDVLPRLRVLRLRFSYDKPKAHPLHNICSKTTLLLYSRRYGPIHLDSDSAEEFELGVYDVNSPHWQKFSRLEEFYLESRHHLMWSDSGHAAVLQAALVGSRSYGFKDQTYPAESELLPWYHYQIIWNPTPS</sequence>
<comment type="caution">
    <text evidence="2">The sequence shown here is derived from an EMBL/GenBank/DDBJ whole genome shotgun (WGS) entry which is preliminary data.</text>
</comment>
<dbReference type="Gene3D" id="3.80.10.10">
    <property type="entry name" value="Ribonuclease Inhibitor"/>
    <property type="match status" value="1"/>
</dbReference>
<name>A0AAD5W0M2_9AGAR</name>
<dbReference type="Proteomes" id="UP001213000">
    <property type="component" value="Unassembled WGS sequence"/>
</dbReference>
<dbReference type="EMBL" id="JANIEX010000260">
    <property type="protein sequence ID" value="KAJ3569970.1"/>
    <property type="molecule type" value="Genomic_DNA"/>
</dbReference>
<evidence type="ECO:0000259" key="1">
    <source>
        <dbReference type="Pfam" id="PF12937"/>
    </source>
</evidence>